<gene>
    <name evidence="1" type="ORF">WMO62_04345</name>
</gene>
<proteinExistence type="predicted"/>
<dbReference type="EMBL" id="JBBMFC010000006">
    <property type="protein sequence ID" value="MEQ2578075.1"/>
    <property type="molecule type" value="Genomic_DNA"/>
</dbReference>
<dbReference type="RefSeq" id="WP_349143924.1">
    <property type="nucleotide sequence ID" value="NZ_JBBMFC010000006.1"/>
</dbReference>
<evidence type="ECO:0000313" key="2">
    <source>
        <dbReference type="Proteomes" id="UP001470288"/>
    </source>
</evidence>
<evidence type="ECO:0000313" key="1">
    <source>
        <dbReference type="EMBL" id="MEQ2578075.1"/>
    </source>
</evidence>
<protein>
    <submittedName>
        <fullName evidence="1">Uncharacterized protein</fullName>
    </submittedName>
</protein>
<keyword evidence="2" id="KW-1185">Reference proteome</keyword>
<dbReference type="Proteomes" id="UP001470288">
    <property type="component" value="Unassembled WGS sequence"/>
</dbReference>
<accession>A0ABV1HZT2</accession>
<name>A0ABV1HZT2_9FIRM</name>
<reference evidence="1 2" key="1">
    <citation type="submission" date="2024-03" db="EMBL/GenBank/DDBJ databases">
        <title>Human intestinal bacterial collection.</title>
        <authorList>
            <person name="Pauvert C."/>
            <person name="Hitch T.C.A."/>
            <person name="Clavel T."/>
        </authorList>
    </citation>
    <scope>NUCLEOTIDE SEQUENCE [LARGE SCALE GENOMIC DNA]</scope>
    <source>
        <strain evidence="1 2">CLA-AA-H78B</strain>
    </source>
</reference>
<sequence length="58" mass="6170">MKTMKENFTEEQMKDARQLCGILNTTSDGKKNIFLAIANAYMDGMAAGAAVVAAGTVK</sequence>
<organism evidence="1 2">
    <name type="scientific">Hominiventricola aquisgranensis</name>
    <dbReference type="NCBI Taxonomy" id="3133164"/>
    <lineage>
        <taxon>Bacteria</taxon>
        <taxon>Bacillati</taxon>
        <taxon>Bacillota</taxon>
        <taxon>Clostridia</taxon>
        <taxon>Lachnospirales</taxon>
        <taxon>Lachnospiraceae</taxon>
        <taxon>Hominiventricola</taxon>
    </lineage>
</organism>
<comment type="caution">
    <text evidence="1">The sequence shown here is derived from an EMBL/GenBank/DDBJ whole genome shotgun (WGS) entry which is preliminary data.</text>
</comment>